<dbReference type="GO" id="GO:0005886">
    <property type="term" value="C:plasma membrane"/>
    <property type="evidence" value="ECO:0007669"/>
    <property type="project" value="UniProtKB-SubCell"/>
</dbReference>
<reference evidence="15 16" key="1">
    <citation type="submission" date="2015-03" db="EMBL/GenBank/DDBJ databases">
        <title>Genomics and transcriptomics of the oil-accumulating basidiomycete yeast T. oleaginosus allow insights into substrate utilization and the diverse evolutionary trajectories of mating systems in fungi.</title>
        <authorList>
            <consortium name="DOE Joint Genome Institute"/>
            <person name="Kourist R."/>
            <person name="Kracht O."/>
            <person name="Bracharz F."/>
            <person name="Lipzen A."/>
            <person name="Nolan M."/>
            <person name="Ohm R."/>
            <person name="Grigoriev I."/>
            <person name="Sun S."/>
            <person name="Heitman J."/>
            <person name="Bruck T."/>
            <person name="Nowrousian M."/>
        </authorList>
    </citation>
    <scope>NUCLEOTIDE SEQUENCE [LARGE SCALE GENOMIC DNA]</scope>
    <source>
        <strain evidence="15 16">IBC0246</strain>
    </source>
</reference>
<evidence type="ECO:0000259" key="14">
    <source>
        <dbReference type="PROSITE" id="PS50929"/>
    </source>
</evidence>
<organism evidence="15 16">
    <name type="scientific">Cutaneotrichosporon oleaginosum</name>
    <dbReference type="NCBI Taxonomy" id="879819"/>
    <lineage>
        <taxon>Eukaryota</taxon>
        <taxon>Fungi</taxon>
        <taxon>Dikarya</taxon>
        <taxon>Basidiomycota</taxon>
        <taxon>Agaricomycotina</taxon>
        <taxon>Tremellomycetes</taxon>
        <taxon>Trichosporonales</taxon>
        <taxon>Trichosporonaceae</taxon>
        <taxon>Cutaneotrichosporon</taxon>
    </lineage>
</organism>
<dbReference type="Pfam" id="PF00664">
    <property type="entry name" value="ABC_membrane"/>
    <property type="match status" value="2"/>
</dbReference>
<dbReference type="CDD" id="cd18578">
    <property type="entry name" value="ABC_6TM_Pgp_ABCB1_D2_like"/>
    <property type="match status" value="1"/>
</dbReference>
<dbReference type="InterPro" id="IPR003593">
    <property type="entry name" value="AAA+_ATPase"/>
</dbReference>
<comment type="similarity">
    <text evidence="2">Belongs to the ABC transporter superfamily. ABCB family. Multidrug resistance exporter (TC 3.A.1.201) subfamily.</text>
</comment>
<feature type="transmembrane region" description="Helical" evidence="12">
    <location>
        <begin position="818"/>
        <end position="838"/>
    </location>
</feature>
<evidence type="ECO:0000256" key="12">
    <source>
        <dbReference type="SAM" id="Phobius"/>
    </source>
</evidence>
<dbReference type="Gene3D" id="3.40.50.300">
    <property type="entry name" value="P-loop containing nucleotide triphosphate hydrolases"/>
    <property type="match status" value="2"/>
</dbReference>
<keyword evidence="7" id="KW-0067">ATP-binding</keyword>
<dbReference type="GO" id="GO:0090374">
    <property type="term" value="P:oligopeptide export from mitochondrion"/>
    <property type="evidence" value="ECO:0007669"/>
    <property type="project" value="TreeGrafter"/>
</dbReference>
<feature type="domain" description="ABC transmembrane type-1" evidence="14">
    <location>
        <begin position="779"/>
        <end position="1063"/>
    </location>
</feature>
<name>A0A0J0XRJ4_9TREE</name>
<evidence type="ECO:0000256" key="5">
    <source>
        <dbReference type="ARBA" id="ARBA00022737"/>
    </source>
</evidence>
<evidence type="ECO:0000256" key="7">
    <source>
        <dbReference type="ARBA" id="ARBA00022840"/>
    </source>
</evidence>
<feature type="transmembrane region" description="Helical" evidence="12">
    <location>
        <begin position="381"/>
        <end position="399"/>
    </location>
</feature>
<sequence length="1346" mass="145285">MEDKHPTHSPDTGADLNEKAPPPTAAGSNDSSLALGTEKVKAEPVSTKTAQSEKKGWFGKSKKEVAPKDDDNADEPPPVKPASIPSLFRFATRRELALQYLGLFIAACAGAALPCMTIVFGELVTLFTDFGTVSRQIAVEGLTPATAAALERAKANLKSEVGNCALYLMAMGFAMFILTYSYMLIWNYTSEAQSKRLREAYLRAVLRQEIAWFDDMGAGEIASRIQTDCHLVQTAISEKMAITVQHSATFVAGFVVAYARNARLAGVLTTTFPVIVISGGIMGFYETKAQTKCLAHIAKAGSIVEEVVSSIRTVKAFASGPYLGKRFNTAIGASRDAGVGGAAPQSAGLGLMFFTVYAAYALAFAYGGRLVEQGRATSGDVMNVVMAILIGAFSIAMIAPELQSISKGRAAATKLFETIDRAPTIDSANEGGLRPEKVVGDIAFENVAFHYPSRPNVPVLKGLSTTFNSGDTCALVGASGSGKSTVIQLLERFYDPIGGRITLDGIDIRDLNLKWLRQQMGYVAQEPVLFATSVRGNVEHGLIGSKWEHAPDVERLELVKKACEAANADGFISKLPQGYDTHVGERGMLLSGGQKQRVAIARAIVSDPRILLLDEATSALDGQSERVVQDALEKASVGRTTIVIAHRLATVRDADRIIVMGAGEIVEQGTHNSLLEDTNGAYYKLVQNQQLQQKATEKAGDESNSESEDEGPNPLQRHISPELYRQHTHGNRSLASLALEQRRMDVAAYSAPYDKAGFFPLFGRLLRVNREHWVWYIPGVLGATAAGMVYPAMSILFGKTIADFELPRETIRPVLDRKGLWFFIIAVLSGIAMFFNYWSFSRTGWELASTLRTRLFAAVTQHDVEWFDEEEHATGTVTSEISDRPQKIQGLFGVTLGSILQAVVTLVGGVIVGLCYGPLLSLIGIACVPLIIGSGYIRLRVVVLKEEKTKKWHAGSAQLASEAAASVRTVASLTREEDVEAIYARSLEGPMTISIRTAYSSQALFAASQGITFLVVALVFYIGALWIIDGKYNTETFFISLNAVVFAALEAGDIFQFVPDASKANSAARSVFRVLDNVPEVDADSDEGVKLDPATVQGTVAFHNVHFRYPSRPGVRVLRKLSLEIPAGKYVALVGPSGCGKSTTIQLIERFYDPQAGSVTLDGHDLRTLNVRNMRSHIALVSQEPTLYDGTVRFNVALGAADPNNVTEEQIIAACKDANIYDFIMSLPDGFDTQVGGKGSQLSGGQKQRIAIARALVRNPKVLLLDEATAALDSTSERVVQAALDNAARGRTTVAIAHRLSTIQHADIIYFIENGAVVERGTHDQLIAKGGAYAGLVQMQVLSRVH</sequence>
<keyword evidence="9 12" id="KW-0472">Membrane</keyword>
<proteinExistence type="inferred from homology"/>
<keyword evidence="8 12" id="KW-1133">Transmembrane helix</keyword>
<dbReference type="SMART" id="SM00382">
    <property type="entry name" value="AAA"/>
    <property type="match status" value="2"/>
</dbReference>
<feature type="transmembrane region" description="Helical" evidence="12">
    <location>
        <begin position="265"/>
        <end position="285"/>
    </location>
</feature>
<keyword evidence="6" id="KW-0547">Nucleotide-binding</keyword>
<keyword evidence="10" id="KW-0325">Glycoprotein</keyword>
<evidence type="ECO:0000256" key="11">
    <source>
        <dbReference type="SAM" id="MobiDB-lite"/>
    </source>
</evidence>
<feature type="transmembrane region" description="Helical" evidence="12">
    <location>
        <begin position="349"/>
        <end position="369"/>
    </location>
</feature>
<dbReference type="Proteomes" id="UP000053611">
    <property type="component" value="Unassembled WGS sequence"/>
</dbReference>
<dbReference type="PROSITE" id="PS00211">
    <property type="entry name" value="ABC_TRANSPORTER_1"/>
    <property type="match status" value="2"/>
</dbReference>
<dbReference type="PANTHER" id="PTHR43394">
    <property type="entry name" value="ATP-DEPENDENT PERMEASE MDL1, MITOCHONDRIAL"/>
    <property type="match status" value="1"/>
</dbReference>
<feature type="transmembrane region" description="Helical" evidence="12">
    <location>
        <begin position="165"/>
        <end position="188"/>
    </location>
</feature>
<dbReference type="PROSITE" id="PS50929">
    <property type="entry name" value="ABC_TM1F"/>
    <property type="match status" value="2"/>
</dbReference>
<evidence type="ECO:0000256" key="2">
    <source>
        <dbReference type="ARBA" id="ARBA00007577"/>
    </source>
</evidence>
<feature type="transmembrane region" description="Helical" evidence="12">
    <location>
        <begin position="97"/>
        <end position="120"/>
    </location>
</feature>
<keyword evidence="16" id="KW-1185">Reference proteome</keyword>
<dbReference type="SUPFAM" id="SSF52540">
    <property type="entry name" value="P-loop containing nucleoside triphosphate hydrolases"/>
    <property type="match status" value="2"/>
</dbReference>
<keyword evidence="3" id="KW-0813">Transport</keyword>
<keyword evidence="15" id="KW-0378">Hydrolase</keyword>
<evidence type="ECO:0000256" key="3">
    <source>
        <dbReference type="ARBA" id="ARBA00022448"/>
    </source>
</evidence>
<dbReference type="Pfam" id="PF00005">
    <property type="entry name" value="ABC_tran"/>
    <property type="match status" value="2"/>
</dbReference>
<feature type="region of interest" description="Disordered" evidence="11">
    <location>
        <begin position="1"/>
        <end position="80"/>
    </location>
</feature>
<dbReference type="SUPFAM" id="SSF90123">
    <property type="entry name" value="ABC transporter transmembrane region"/>
    <property type="match status" value="2"/>
</dbReference>
<dbReference type="FunFam" id="3.40.50.300:FF:000302">
    <property type="entry name" value="ATP-binding cassette subfamily B member 5"/>
    <property type="match status" value="1"/>
</dbReference>
<evidence type="ECO:0000256" key="8">
    <source>
        <dbReference type="ARBA" id="ARBA00022989"/>
    </source>
</evidence>
<feature type="transmembrane region" description="Helical" evidence="12">
    <location>
        <begin position="1003"/>
        <end position="1028"/>
    </location>
</feature>
<dbReference type="STRING" id="879819.A0A0J0XRJ4"/>
<dbReference type="PANTHER" id="PTHR43394:SF1">
    <property type="entry name" value="ATP-BINDING CASSETTE SUB-FAMILY B MEMBER 10, MITOCHONDRIAL"/>
    <property type="match status" value="1"/>
</dbReference>
<dbReference type="PROSITE" id="PS50893">
    <property type="entry name" value="ABC_TRANSPORTER_2"/>
    <property type="match status" value="2"/>
</dbReference>
<dbReference type="GO" id="GO:0015421">
    <property type="term" value="F:ABC-type oligopeptide transporter activity"/>
    <property type="evidence" value="ECO:0007669"/>
    <property type="project" value="TreeGrafter"/>
</dbReference>
<evidence type="ECO:0000256" key="6">
    <source>
        <dbReference type="ARBA" id="ARBA00022741"/>
    </source>
</evidence>
<feature type="transmembrane region" description="Helical" evidence="12">
    <location>
        <begin position="891"/>
        <end position="913"/>
    </location>
</feature>
<dbReference type="GO" id="GO:0016887">
    <property type="term" value="F:ATP hydrolysis activity"/>
    <property type="evidence" value="ECO:0007669"/>
    <property type="project" value="InterPro"/>
</dbReference>
<evidence type="ECO:0000256" key="9">
    <source>
        <dbReference type="ARBA" id="ARBA00023136"/>
    </source>
</evidence>
<dbReference type="InterPro" id="IPR011527">
    <property type="entry name" value="ABC1_TM_dom"/>
</dbReference>
<dbReference type="InterPro" id="IPR017871">
    <property type="entry name" value="ABC_transporter-like_CS"/>
</dbReference>
<feature type="compositionally biased region" description="Basic and acidic residues" evidence="11">
    <location>
        <begin position="51"/>
        <end position="70"/>
    </location>
</feature>
<evidence type="ECO:0000259" key="13">
    <source>
        <dbReference type="PROSITE" id="PS50893"/>
    </source>
</evidence>
<feature type="transmembrane region" description="Helical" evidence="12">
    <location>
        <begin position="773"/>
        <end position="798"/>
    </location>
</feature>
<dbReference type="GO" id="GO:0005524">
    <property type="term" value="F:ATP binding"/>
    <property type="evidence" value="ECO:0007669"/>
    <property type="project" value="UniProtKB-KW"/>
</dbReference>
<dbReference type="GO" id="GO:0005743">
    <property type="term" value="C:mitochondrial inner membrane"/>
    <property type="evidence" value="ECO:0007669"/>
    <property type="project" value="TreeGrafter"/>
</dbReference>
<keyword evidence="5" id="KW-0677">Repeat</keyword>
<feature type="domain" description="ABC transmembrane type-1" evidence="14">
    <location>
        <begin position="101"/>
        <end position="407"/>
    </location>
</feature>
<comment type="subcellular location">
    <subcellularLocation>
        <location evidence="1">Cell membrane</location>
        <topology evidence="1">Multi-pass membrane protein</topology>
    </subcellularLocation>
</comment>
<dbReference type="EMBL" id="KQ087192">
    <property type="protein sequence ID" value="KLT43713.1"/>
    <property type="molecule type" value="Genomic_DNA"/>
</dbReference>
<feature type="domain" description="ABC transporter" evidence="13">
    <location>
        <begin position="442"/>
        <end position="687"/>
    </location>
</feature>
<evidence type="ECO:0000256" key="4">
    <source>
        <dbReference type="ARBA" id="ARBA00022692"/>
    </source>
</evidence>
<evidence type="ECO:0000313" key="16">
    <source>
        <dbReference type="Proteomes" id="UP000053611"/>
    </source>
</evidence>
<dbReference type="FunFam" id="3.40.50.300:FF:000066">
    <property type="entry name" value="ABC transporter B family member 1"/>
    <property type="match status" value="1"/>
</dbReference>
<gene>
    <name evidence="15" type="ORF">CC85DRAFT_327066</name>
</gene>
<keyword evidence="4 12" id="KW-0812">Transmembrane</keyword>
<dbReference type="InterPro" id="IPR039421">
    <property type="entry name" value="Type_1_exporter"/>
</dbReference>
<dbReference type="CDD" id="cd03249">
    <property type="entry name" value="ABC_MTABC3_MDL1_MDL2"/>
    <property type="match status" value="2"/>
</dbReference>
<evidence type="ECO:0000313" key="15">
    <source>
        <dbReference type="EMBL" id="KLT43713.1"/>
    </source>
</evidence>
<feature type="transmembrane region" description="Helical" evidence="12">
    <location>
        <begin position="919"/>
        <end position="939"/>
    </location>
</feature>
<dbReference type="InterPro" id="IPR036640">
    <property type="entry name" value="ABC1_TM_sf"/>
</dbReference>
<dbReference type="CDD" id="cd18577">
    <property type="entry name" value="ABC_6TM_Pgp_ABCB1_D1_like"/>
    <property type="match status" value="1"/>
</dbReference>
<dbReference type="OrthoDB" id="6500128at2759"/>
<evidence type="ECO:0000256" key="1">
    <source>
        <dbReference type="ARBA" id="ARBA00004651"/>
    </source>
</evidence>
<feature type="region of interest" description="Disordered" evidence="11">
    <location>
        <begin position="693"/>
        <end position="717"/>
    </location>
</feature>
<accession>A0A0J0XRJ4</accession>
<protein>
    <submittedName>
        <fullName evidence="15">p-loop containing nucleoside triphosphate hydrolase protein</fullName>
    </submittedName>
</protein>
<feature type="domain" description="ABC transporter" evidence="13">
    <location>
        <begin position="1100"/>
        <end position="1339"/>
    </location>
</feature>
<evidence type="ECO:0000256" key="10">
    <source>
        <dbReference type="ARBA" id="ARBA00023180"/>
    </source>
</evidence>
<dbReference type="InterPro" id="IPR003439">
    <property type="entry name" value="ABC_transporter-like_ATP-bd"/>
</dbReference>
<dbReference type="InterPro" id="IPR027417">
    <property type="entry name" value="P-loop_NTPase"/>
</dbReference>
<dbReference type="Gene3D" id="1.20.1560.10">
    <property type="entry name" value="ABC transporter type 1, transmembrane domain"/>
    <property type="match status" value="2"/>
</dbReference>